<dbReference type="NCBIfam" id="TIGR03965">
    <property type="entry name" value="mycofact_glyco"/>
    <property type="match status" value="1"/>
</dbReference>
<accession>A0ABZ2FFK8</accession>
<proteinExistence type="predicted"/>
<dbReference type="InterPro" id="IPR023981">
    <property type="entry name" value="MftF"/>
</dbReference>
<evidence type="ECO:0000313" key="2">
    <source>
        <dbReference type="EMBL" id="WWF06117.1"/>
    </source>
</evidence>
<dbReference type="Pfam" id="PF00535">
    <property type="entry name" value="Glycos_transf_2"/>
    <property type="match status" value="1"/>
</dbReference>
<dbReference type="PANTHER" id="PTHR43646:SF6">
    <property type="entry name" value="PRE-MYCOFACTOCIN GLYCOSYLTRANSFERASE"/>
    <property type="match status" value="1"/>
</dbReference>
<dbReference type="InterPro" id="IPR029044">
    <property type="entry name" value="Nucleotide-diphossugar_trans"/>
</dbReference>
<dbReference type="Proteomes" id="UP001381003">
    <property type="component" value="Chromosome"/>
</dbReference>
<dbReference type="SUPFAM" id="SSF53448">
    <property type="entry name" value="Nucleotide-diphospho-sugar transferases"/>
    <property type="match status" value="1"/>
</dbReference>
<name>A0ABZ2FFK8_9MICO</name>
<protein>
    <submittedName>
        <fullName evidence="2">Mycofactocin biosynthesis glycosyltransferase MftF</fullName>
    </submittedName>
</protein>
<gene>
    <name evidence="2" type="primary">mftF</name>
    <name evidence="2" type="ORF">N5P18_04400</name>
</gene>
<dbReference type="EMBL" id="CP104874">
    <property type="protein sequence ID" value="WWF06117.1"/>
    <property type="molecule type" value="Genomic_DNA"/>
</dbReference>
<evidence type="ECO:0000259" key="1">
    <source>
        <dbReference type="Pfam" id="PF00535"/>
    </source>
</evidence>
<keyword evidence="3" id="KW-1185">Reference proteome</keyword>
<sequence>MTVPRLPPGSGARIRADVRWLPRADGSLVLVGGSPLRVLTLSSTAARLVDEGRVTITDAAGGPAAVVAQRLLDGNLADPVGLRAATPSDITVVVPVRDRLEQLDRCLTALEGLAVVVVDDASHEPLAVAEVVARHGAQLVALTSNRGPAAARNMGLLRVETPFVGFVDSDVVVRPDVLLGLCRHFSDQQVAAVGPLIHGVARSGRPRWFELYDVVAGSLGLGLRSGQVRPGAAVGWLPSACLVVRTDVLRDKVIGGFAPEMRLGEDVDLVWRLLDVGHVVRYEPSLVAHHDVRGTIRAWLGRKFLYGTGSAELGRRHGDAVAPAVLSPVSGLAAAALLSRRWWSVPLAMLALVLGQRAVRTAIPAAPGREVLAWRLAGSGLVWAVRQESALLVRHWWPGSAGLALVYRPVRRALVSALLVDAVVALAEESRPDPLTRLLGRRLDDLAYGAGVWIGALRGRSLQCLRPRIVRGRYHVRRRWCARP</sequence>
<reference evidence="2 3" key="1">
    <citation type="submission" date="2022-09" db="EMBL/GenBank/DDBJ databases">
        <title>Complete genome sequence of Janibacter terrae strain COS04-44, PCL-degrading bacteria isolated from oil spilled coast.</title>
        <authorList>
            <person name="Park H."/>
            <person name="Kim J.Y."/>
            <person name="An S.H."/>
            <person name="Lee C.M."/>
            <person name="Weon H.-Y."/>
        </authorList>
    </citation>
    <scope>NUCLEOTIDE SEQUENCE [LARGE SCALE GENOMIC DNA]</scope>
    <source>
        <strain evidence="2 3">COS04-44</strain>
    </source>
</reference>
<dbReference type="PANTHER" id="PTHR43646">
    <property type="entry name" value="GLYCOSYLTRANSFERASE"/>
    <property type="match status" value="1"/>
</dbReference>
<dbReference type="RefSeq" id="WP_338538808.1">
    <property type="nucleotide sequence ID" value="NZ_CP104874.1"/>
</dbReference>
<feature type="domain" description="Glycosyltransferase 2-like" evidence="1">
    <location>
        <begin position="91"/>
        <end position="203"/>
    </location>
</feature>
<evidence type="ECO:0000313" key="3">
    <source>
        <dbReference type="Proteomes" id="UP001381003"/>
    </source>
</evidence>
<organism evidence="2 3">
    <name type="scientific">Janibacter terrae</name>
    <dbReference type="NCBI Taxonomy" id="103817"/>
    <lineage>
        <taxon>Bacteria</taxon>
        <taxon>Bacillati</taxon>
        <taxon>Actinomycetota</taxon>
        <taxon>Actinomycetes</taxon>
        <taxon>Micrococcales</taxon>
        <taxon>Intrasporangiaceae</taxon>
        <taxon>Janibacter</taxon>
    </lineage>
</organism>
<dbReference type="Gene3D" id="3.90.550.10">
    <property type="entry name" value="Spore Coat Polysaccharide Biosynthesis Protein SpsA, Chain A"/>
    <property type="match status" value="1"/>
</dbReference>
<dbReference type="InterPro" id="IPR001173">
    <property type="entry name" value="Glyco_trans_2-like"/>
</dbReference>